<evidence type="ECO:0000313" key="3">
    <source>
        <dbReference type="Proteomes" id="UP001596220"/>
    </source>
</evidence>
<comment type="caution">
    <text evidence="2">The sequence shown here is derived from an EMBL/GenBank/DDBJ whole genome shotgun (WGS) entry which is preliminary data.</text>
</comment>
<evidence type="ECO:0000313" key="2">
    <source>
        <dbReference type="EMBL" id="MFC6090659.1"/>
    </source>
</evidence>
<dbReference type="RefSeq" id="WP_380636760.1">
    <property type="nucleotide sequence ID" value="NZ_JBHSQO010000013.1"/>
</dbReference>
<protein>
    <submittedName>
        <fullName evidence="2">Uncharacterized protein</fullName>
    </submittedName>
</protein>
<name>A0ABW1P6M7_9PSEU</name>
<organism evidence="2 3">
    <name type="scientific">Saccharothrix lopnurensis</name>
    <dbReference type="NCBI Taxonomy" id="1670621"/>
    <lineage>
        <taxon>Bacteria</taxon>
        <taxon>Bacillati</taxon>
        <taxon>Actinomycetota</taxon>
        <taxon>Actinomycetes</taxon>
        <taxon>Pseudonocardiales</taxon>
        <taxon>Pseudonocardiaceae</taxon>
        <taxon>Saccharothrix</taxon>
    </lineage>
</organism>
<accession>A0ABW1P6M7</accession>
<proteinExistence type="predicted"/>
<gene>
    <name evidence="2" type="ORF">ACFP3R_15365</name>
</gene>
<evidence type="ECO:0000256" key="1">
    <source>
        <dbReference type="SAM" id="MobiDB-lite"/>
    </source>
</evidence>
<dbReference type="EMBL" id="JBHSQO010000013">
    <property type="protein sequence ID" value="MFC6090659.1"/>
    <property type="molecule type" value="Genomic_DNA"/>
</dbReference>
<feature type="region of interest" description="Disordered" evidence="1">
    <location>
        <begin position="1"/>
        <end position="27"/>
    </location>
</feature>
<dbReference type="Proteomes" id="UP001596220">
    <property type="component" value="Unassembled WGS sequence"/>
</dbReference>
<sequence>MSRPRDAAETRAASEDLPAEHLPHEEAELRADPIHAAALVTRASSVLLKRTESG</sequence>
<reference evidence="3" key="1">
    <citation type="journal article" date="2019" name="Int. J. Syst. Evol. Microbiol.">
        <title>The Global Catalogue of Microorganisms (GCM) 10K type strain sequencing project: providing services to taxonomists for standard genome sequencing and annotation.</title>
        <authorList>
            <consortium name="The Broad Institute Genomics Platform"/>
            <consortium name="The Broad Institute Genome Sequencing Center for Infectious Disease"/>
            <person name="Wu L."/>
            <person name="Ma J."/>
        </authorList>
    </citation>
    <scope>NUCLEOTIDE SEQUENCE [LARGE SCALE GENOMIC DNA]</scope>
    <source>
        <strain evidence="3">CGMCC 4.7246</strain>
    </source>
</reference>
<keyword evidence="3" id="KW-1185">Reference proteome</keyword>